<dbReference type="RefSeq" id="WP_074571865.1">
    <property type="nucleotide sequence ID" value="NZ_FNJQ01000008.1"/>
</dbReference>
<dbReference type="OrthoDB" id="1678992at2"/>
<gene>
    <name evidence="1" type="ORF">SAMN05216366_10848</name>
</gene>
<organism evidence="1 2">
    <name type="scientific">Selenomonas ruminantium</name>
    <dbReference type="NCBI Taxonomy" id="971"/>
    <lineage>
        <taxon>Bacteria</taxon>
        <taxon>Bacillati</taxon>
        <taxon>Bacillota</taxon>
        <taxon>Negativicutes</taxon>
        <taxon>Selenomonadales</taxon>
        <taxon>Selenomonadaceae</taxon>
        <taxon>Selenomonas</taxon>
    </lineage>
</organism>
<dbReference type="Proteomes" id="UP000182412">
    <property type="component" value="Unassembled WGS sequence"/>
</dbReference>
<protein>
    <submittedName>
        <fullName evidence="1">Uncharacterized protein</fullName>
    </submittedName>
</protein>
<evidence type="ECO:0000313" key="2">
    <source>
        <dbReference type="Proteomes" id="UP000182412"/>
    </source>
</evidence>
<dbReference type="AlphaFoldDB" id="A0A1H0QKT7"/>
<sequence>MLIDTACSLAFYCQRCGRIQLQDVPLFSGQMQFVMECGNCGHEMGKITLRPRKGLELNTECGVCKGRNRQTFTWRQLRKLRFARLYCQHDNFELGYIGRWQDIAEFLDFNTAEYDALHPADGDGYIEHQQTLLEALNRIHDLAASGELECSCGCADIKAALQRDSVRLECRYCGNYCILPAKTAADLQALKPGQGSKFVWKMRPWLDVKEK</sequence>
<evidence type="ECO:0000313" key="1">
    <source>
        <dbReference type="EMBL" id="SDP17685.1"/>
    </source>
</evidence>
<dbReference type="EMBL" id="FNJQ01000008">
    <property type="protein sequence ID" value="SDP17685.1"/>
    <property type="molecule type" value="Genomic_DNA"/>
</dbReference>
<name>A0A1H0QKT7_SELRU</name>
<accession>A0A1H0QKT7</accession>
<proteinExistence type="predicted"/>
<reference evidence="1 2" key="1">
    <citation type="submission" date="2016-10" db="EMBL/GenBank/DDBJ databases">
        <authorList>
            <person name="de Groot N.N."/>
        </authorList>
    </citation>
    <scope>NUCLEOTIDE SEQUENCE [LARGE SCALE GENOMIC DNA]</scope>
    <source>
        <strain evidence="1 2">S137</strain>
    </source>
</reference>